<reference evidence="3 5" key="1">
    <citation type="journal article" date="2023" name="IMA Fungus">
        <title>Comparative genomic study of the Penicillium genus elucidates a diverse pangenome and 15 lateral gene transfer events.</title>
        <authorList>
            <person name="Petersen C."/>
            <person name="Sorensen T."/>
            <person name="Nielsen M.R."/>
            <person name="Sondergaard T.E."/>
            <person name="Sorensen J.L."/>
            <person name="Fitzpatrick D.A."/>
            <person name="Frisvad J.C."/>
            <person name="Nielsen K.L."/>
        </authorList>
    </citation>
    <scope>NUCLEOTIDE SEQUENCE [LARGE SCALE GENOMIC DNA]</scope>
    <source>
        <strain evidence="3 5">IBT 35679</strain>
    </source>
</reference>
<accession>A0AAD6CXC3</accession>
<evidence type="ECO:0000256" key="1">
    <source>
        <dbReference type="SAM" id="MobiDB-lite"/>
    </source>
</evidence>
<feature type="compositionally biased region" description="Basic and acidic residues" evidence="1">
    <location>
        <begin position="16"/>
        <end position="31"/>
    </location>
</feature>
<feature type="compositionally biased region" description="Polar residues" evidence="1">
    <location>
        <begin position="136"/>
        <end position="148"/>
    </location>
</feature>
<name>A0AAD6CXC3_9EURO</name>
<dbReference type="SUPFAM" id="SSF57959">
    <property type="entry name" value="Leucine zipper domain"/>
    <property type="match status" value="1"/>
</dbReference>
<dbReference type="PANTHER" id="PTHR37616">
    <property type="entry name" value="BZIP TRANSCRIPTION FACTOR 60-LIKE"/>
    <property type="match status" value="1"/>
</dbReference>
<proteinExistence type="predicted"/>
<feature type="region of interest" description="Disordered" evidence="1">
    <location>
        <begin position="109"/>
        <end position="154"/>
    </location>
</feature>
<organism evidence="3 5">
    <name type="scientific">Penicillium frequentans</name>
    <dbReference type="NCBI Taxonomy" id="3151616"/>
    <lineage>
        <taxon>Eukaryota</taxon>
        <taxon>Fungi</taxon>
        <taxon>Dikarya</taxon>
        <taxon>Ascomycota</taxon>
        <taxon>Pezizomycotina</taxon>
        <taxon>Eurotiomycetes</taxon>
        <taxon>Eurotiomycetidae</taxon>
        <taxon>Eurotiales</taxon>
        <taxon>Aspergillaceae</taxon>
        <taxon>Penicillium</taxon>
    </lineage>
</organism>
<evidence type="ECO:0000313" key="4">
    <source>
        <dbReference type="EMBL" id="KAJ5543846.1"/>
    </source>
</evidence>
<feature type="compositionally biased region" description="Low complexity" evidence="1">
    <location>
        <begin position="119"/>
        <end position="128"/>
    </location>
</feature>
<feature type="region of interest" description="Disordered" evidence="1">
    <location>
        <begin position="1"/>
        <end position="31"/>
    </location>
</feature>
<dbReference type="Pfam" id="PF00170">
    <property type="entry name" value="bZIP_1"/>
    <property type="match status" value="1"/>
</dbReference>
<evidence type="ECO:0000313" key="3">
    <source>
        <dbReference type="EMBL" id="KAJ5543831.1"/>
    </source>
</evidence>
<dbReference type="GO" id="GO:0003700">
    <property type="term" value="F:DNA-binding transcription factor activity"/>
    <property type="evidence" value="ECO:0007669"/>
    <property type="project" value="InterPro"/>
</dbReference>
<reference evidence="3" key="2">
    <citation type="submission" date="2023-01" db="EMBL/GenBank/DDBJ databases">
        <authorList>
            <person name="Petersen C."/>
        </authorList>
    </citation>
    <scope>NUCLEOTIDE SEQUENCE</scope>
    <source>
        <strain evidence="3">IBT 35679</strain>
    </source>
</reference>
<keyword evidence="5" id="KW-1185">Reference proteome</keyword>
<dbReference type="InterPro" id="IPR046347">
    <property type="entry name" value="bZIP_sf"/>
</dbReference>
<dbReference type="FunFam" id="1.20.5.170:FF:000031">
    <property type="entry name" value="BZIP transcription factor (MeaB)"/>
    <property type="match status" value="1"/>
</dbReference>
<dbReference type="EMBL" id="JAQIZZ010000004">
    <property type="protein sequence ID" value="KAJ5543846.1"/>
    <property type="molecule type" value="Genomic_DNA"/>
</dbReference>
<comment type="caution">
    <text evidence="3">The sequence shown here is derived from an EMBL/GenBank/DDBJ whole genome shotgun (WGS) entry which is preliminary data.</text>
</comment>
<dbReference type="InterPro" id="IPR004827">
    <property type="entry name" value="bZIP"/>
</dbReference>
<dbReference type="EMBL" id="JAQIZZ010000004">
    <property type="protein sequence ID" value="KAJ5543831.1"/>
    <property type="molecule type" value="Genomic_DNA"/>
</dbReference>
<gene>
    <name evidence="3" type="ORF">N7494_005110</name>
    <name evidence="4" type="ORF">N7494_005125</name>
</gene>
<sequence>MAKVRKDEADMDEDERLLASDKGKKLSSKERRQLRNKVSACAFRSRRKEYIGQLESEVAARTNEAYETRLQNRALYDDNARLNDLARMLLGSPHFAKFLNEIPDTIHPQVPVYQPPQQPQQQLQQAPVLKEATAPSPRSSRYSNTQSIMAMVPN</sequence>
<protein>
    <recommendedName>
        <fullName evidence="2">BZIP domain-containing protein</fullName>
    </recommendedName>
</protein>
<dbReference type="AlphaFoldDB" id="A0AAD6CXC3"/>
<dbReference type="Gene3D" id="1.20.5.170">
    <property type="match status" value="1"/>
</dbReference>
<evidence type="ECO:0000313" key="5">
    <source>
        <dbReference type="Proteomes" id="UP001220324"/>
    </source>
</evidence>
<dbReference type="Proteomes" id="UP001220324">
    <property type="component" value="Unassembled WGS sequence"/>
</dbReference>
<dbReference type="PANTHER" id="PTHR37616:SF2">
    <property type="entry name" value="BZIP DOMAIN-CONTAINING PROTEIN"/>
    <property type="match status" value="1"/>
</dbReference>
<feature type="domain" description="BZIP" evidence="2">
    <location>
        <begin position="29"/>
        <end position="78"/>
    </location>
</feature>
<evidence type="ECO:0000259" key="2">
    <source>
        <dbReference type="Pfam" id="PF00170"/>
    </source>
</evidence>